<feature type="domain" description="Nucleoside diphosphate kinase-like" evidence="16">
    <location>
        <begin position="1"/>
        <end position="135"/>
    </location>
</feature>
<dbReference type="InterPro" id="IPR001564">
    <property type="entry name" value="Nucleoside_diP_kinase"/>
</dbReference>
<dbReference type="FunCoup" id="A0A2S8SXJ9">
    <property type="interactions" value="422"/>
</dbReference>
<name>A0A2S8SXJ9_9BACT</name>
<evidence type="ECO:0000259" key="16">
    <source>
        <dbReference type="SMART" id="SM00562"/>
    </source>
</evidence>
<evidence type="ECO:0000313" key="17">
    <source>
        <dbReference type="EMBL" id="PQV65516.1"/>
    </source>
</evidence>
<evidence type="ECO:0000256" key="6">
    <source>
        <dbReference type="ARBA" id="ARBA00022679"/>
    </source>
</evidence>
<dbReference type="FunFam" id="3.30.70.141:FF:000003">
    <property type="entry name" value="Nucleoside diphosphate kinase"/>
    <property type="match status" value="1"/>
</dbReference>
<evidence type="ECO:0000256" key="10">
    <source>
        <dbReference type="ARBA" id="ARBA00022840"/>
    </source>
</evidence>
<comment type="catalytic activity">
    <reaction evidence="13">
        <text>a ribonucleoside 5'-diphosphate + ATP = a ribonucleoside 5'-triphosphate + ADP</text>
        <dbReference type="Rhea" id="RHEA:18113"/>
        <dbReference type="ChEBI" id="CHEBI:30616"/>
        <dbReference type="ChEBI" id="CHEBI:57930"/>
        <dbReference type="ChEBI" id="CHEBI:61557"/>
        <dbReference type="ChEBI" id="CHEBI:456216"/>
        <dbReference type="EC" id="2.7.4.6"/>
    </reaction>
</comment>
<dbReference type="CDD" id="cd04413">
    <property type="entry name" value="NDPk_I"/>
    <property type="match status" value="1"/>
</dbReference>
<dbReference type="AlphaFoldDB" id="A0A2S8SXJ9"/>
<keyword evidence="10 13" id="KW-0067">ATP-binding</keyword>
<feature type="binding site" evidence="13 14">
    <location>
        <position position="112"/>
    </location>
    <ligand>
        <name>ATP</name>
        <dbReference type="ChEBI" id="CHEBI:30616"/>
    </ligand>
</feature>
<evidence type="ECO:0000256" key="12">
    <source>
        <dbReference type="ARBA" id="ARBA00023080"/>
    </source>
</evidence>
<evidence type="ECO:0000256" key="7">
    <source>
        <dbReference type="ARBA" id="ARBA00022723"/>
    </source>
</evidence>
<evidence type="ECO:0000256" key="2">
    <source>
        <dbReference type="ARBA" id="ARBA00008142"/>
    </source>
</evidence>
<dbReference type="RefSeq" id="WP_105482245.1">
    <property type="nucleotide sequence ID" value="NZ_NIGF01000001.1"/>
</dbReference>
<dbReference type="InParanoid" id="A0A2S8SXJ9"/>
<dbReference type="EC" id="2.7.4.6" evidence="3 13"/>
<evidence type="ECO:0000256" key="13">
    <source>
        <dbReference type="HAMAP-Rule" id="MF_00451"/>
    </source>
</evidence>
<evidence type="ECO:0000256" key="15">
    <source>
        <dbReference type="RuleBase" id="RU004011"/>
    </source>
</evidence>
<dbReference type="EMBL" id="NIGF01000001">
    <property type="protein sequence ID" value="PQV65516.1"/>
    <property type="molecule type" value="Genomic_DNA"/>
</dbReference>
<keyword evidence="13" id="KW-0963">Cytoplasm</keyword>
<keyword evidence="6 13" id="KW-0808">Transferase</keyword>
<evidence type="ECO:0000256" key="5">
    <source>
        <dbReference type="ARBA" id="ARBA00022553"/>
    </source>
</evidence>
<keyword evidence="7 13" id="KW-0479">Metal-binding</keyword>
<keyword evidence="9 13" id="KW-0418">Kinase</keyword>
<keyword evidence="18" id="KW-1185">Reference proteome</keyword>
<evidence type="ECO:0000256" key="14">
    <source>
        <dbReference type="PROSITE-ProRule" id="PRU00706"/>
    </source>
</evidence>
<comment type="subcellular location">
    <subcellularLocation>
        <location evidence="13">Cytoplasm</location>
    </subcellularLocation>
</comment>
<evidence type="ECO:0000256" key="3">
    <source>
        <dbReference type="ARBA" id="ARBA00012966"/>
    </source>
</evidence>
<comment type="function">
    <text evidence="13">Major role in the synthesis of nucleoside triphosphates other than ATP. The ATP gamma phosphate is transferred to the NDP beta phosphate via a ping-pong mechanism, using a phosphorylated active-site intermediate.</text>
</comment>
<keyword evidence="11 13" id="KW-0460">Magnesium</keyword>
<dbReference type="InterPro" id="IPR034907">
    <property type="entry name" value="NDK-like_dom"/>
</dbReference>
<dbReference type="PRINTS" id="PR01243">
    <property type="entry name" value="NUCDPKINASE"/>
</dbReference>
<keyword evidence="8 13" id="KW-0547">Nucleotide-binding</keyword>
<dbReference type="PROSITE" id="PS51374">
    <property type="entry name" value="NDPK_LIKE"/>
    <property type="match status" value="1"/>
</dbReference>
<dbReference type="HAMAP" id="MF_00451">
    <property type="entry name" value="NDP_kinase"/>
    <property type="match status" value="1"/>
</dbReference>
<dbReference type="SUPFAM" id="SSF54919">
    <property type="entry name" value="Nucleoside diphosphate kinase, NDK"/>
    <property type="match status" value="1"/>
</dbReference>
<evidence type="ECO:0000256" key="1">
    <source>
        <dbReference type="ARBA" id="ARBA00001946"/>
    </source>
</evidence>
<organism evidence="17 18">
    <name type="scientific">Abditibacterium utsteinense</name>
    <dbReference type="NCBI Taxonomy" id="1960156"/>
    <lineage>
        <taxon>Bacteria</taxon>
        <taxon>Pseudomonadati</taxon>
        <taxon>Abditibacteriota</taxon>
        <taxon>Abditibacteriia</taxon>
        <taxon>Abditibacteriales</taxon>
        <taxon>Abditibacteriaceae</taxon>
        <taxon>Abditibacterium</taxon>
    </lineage>
</organism>
<evidence type="ECO:0000256" key="11">
    <source>
        <dbReference type="ARBA" id="ARBA00022842"/>
    </source>
</evidence>
<evidence type="ECO:0000256" key="8">
    <source>
        <dbReference type="ARBA" id="ARBA00022741"/>
    </source>
</evidence>
<keyword evidence="5 13" id="KW-0597">Phosphoprotein</keyword>
<feature type="binding site" evidence="13 14">
    <location>
        <position position="85"/>
    </location>
    <ligand>
        <name>ATP</name>
        <dbReference type="ChEBI" id="CHEBI:30616"/>
    </ligand>
</feature>
<dbReference type="GO" id="GO:0004550">
    <property type="term" value="F:nucleoside diphosphate kinase activity"/>
    <property type="evidence" value="ECO:0007669"/>
    <property type="project" value="UniProtKB-UniRule"/>
</dbReference>
<feature type="binding site" evidence="13 14">
    <location>
        <position position="91"/>
    </location>
    <ligand>
        <name>ATP</name>
        <dbReference type="ChEBI" id="CHEBI:30616"/>
    </ligand>
</feature>
<comment type="similarity">
    <text evidence="2 13 14 15">Belongs to the NDK family.</text>
</comment>
<feature type="binding site" evidence="13 14">
    <location>
        <position position="57"/>
    </location>
    <ligand>
        <name>ATP</name>
        <dbReference type="ChEBI" id="CHEBI:30616"/>
    </ligand>
</feature>
<dbReference type="OrthoDB" id="9801161at2"/>
<evidence type="ECO:0000256" key="9">
    <source>
        <dbReference type="ARBA" id="ARBA00022777"/>
    </source>
</evidence>
<dbReference type="PANTHER" id="PTHR11349">
    <property type="entry name" value="NUCLEOSIDE DIPHOSPHATE KINASE"/>
    <property type="match status" value="1"/>
</dbReference>
<dbReference type="InterPro" id="IPR036850">
    <property type="entry name" value="NDK-like_dom_sf"/>
</dbReference>
<dbReference type="GO" id="GO:0046872">
    <property type="term" value="F:metal ion binding"/>
    <property type="evidence" value="ECO:0007669"/>
    <property type="project" value="UniProtKB-KW"/>
</dbReference>
<comment type="cofactor">
    <cofactor evidence="1 13">
        <name>Mg(2+)</name>
        <dbReference type="ChEBI" id="CHEBI:18420"/>
    </cofactor>
</comment>
<dbReference type="GO" id="GO:0006183">
    <property type="term" value="P:GTP biosynthetic process"/>
    <property type="evidence" value="ECO:0007669"/>
    <property type="project" value="UniProtKB-UniRule"/>
</dbReference>
<sequence length="135" mass="14701">MEKTLIVLKPDAVQRGLCGEILARFEKRGFQISALKSLTVSKELAEEHYSEHAEKPFFPGLVEFITGAPSVAMVLESQDAIALSRQMIGATNPLNAATGTIRGDLTNDKQFNLVHGSDSAEAATREIALWFPELS</sequence>
<proteinExistence type="inferred from homology"/>
<dbReference type="GO" id="GO:0006228">
    <property type="term" value="P:UTP biosynthetic process"/>
    <property type="evidence" value="ECO:0007669"/>
    <property type="project" value="UniProtKB-UniRule"/>
</dbReference>
<dbReference type="Gene3D" id="3.30.70.141">
    <property type="entry name" value="Nucleoside diphosphate kinase-like domain"/>
    <property type="match status" value="1"/>
</dbReference>
<keyword evidence="12 13" id="KW-0546">Nucleotide metabolism</keyword>
<evidence type="ECO:0000256" key="4">
    <source>
        <dbReference type="ARBA" id="ARBA00017632"/>
    </source>
</evidence>
<reference evidence="17 18" key="1">
    <citation type="journal article" date="2018" name="Syst. Appl. Microbiol.">
        <title>Abditibacterium utsteinense sp. nov., the first cultivated member of candidate phylum FBP, isolated from ice-free Antarctic soil samples.</title>
        <authorList>
            <person name="Tahon G."/>
            <person name="Tytgat B."/>
            <person name="Lebbe L."/>
            <person name="Carlier A."/>
            <person name="Willems A."/>
        </authorList>
    </citation>
    <scope>NUCLEOTIDE SEQUENCE [LARGE SCALE GENOMIC DNA]</scope>
    <source>
        <strain evidence="17 18">LMG 29911</strain>
    </source>
</reference>
<dbReference type="GO" id="GO:0005737">
    <property type="term" value="C:cytoplasm"/>
    <property type="evidence" value="ECO:0007669"/>
    <property type="project" value="UniProtKB-SubCell"/>
</dbReference>
<protein>
    <recommendedName>
        <fullName evidence="4 13">Nucleoside diphosphate kinase</fullName>
        <shortName evidence="13">NDK</shortName>
        <shortName evidence="13">NDP kinase</shortName>
        <ecNumber evidence="3 13">2.7.4.6</ecNumber>
    </recommendedName>
    <alternativeName>
        <fullName evidence="13">Nucleoside-2-P kinase</fullName>
    </alternativeName>
</protein>
<dbReference type="Proteomes" id="UP000237684">
    <property type="component" value="Unassembled WGS sequence"/>
</dbReference>
<dbReference type="GO" id="GO:0006241">
    <property type="term" value="P:CTP biosynthetic process"/>
    <property type="evidence" value="ECO:0007669"/>
    <property type="project" value="UniProtKB-UniRule"/>
</dbReference>
<dbReference type="Pfam" id="PF00334">
    <property type="entry name" value="NDK"/>
    <property type="match status" value="1"/>
</dbReference>
<dbReference type="GO" id="GO:0005524">
    <property type="term" value="F:ATP binding"/>
    <property type="evidence" value="ECO:0007669"/>
    <property type="project" value="UniProtKB-UniRule"/>
</dbReference>
<dbReference type="NCBIfam" id="NF001908">
    <property type="entry name" value="PRK00668.1"/>
    <property type="match status" value="1"/>
</dbReference>
<accession>A0A2S8SXJ9</accession>
<feature type="binding site" evidence="13 14">
    <location>
        <position position="9"/>
    </location>
    <ligand>
        <name>ATP</name>
        <dbReference type="ChEBI" id="CHEBI:30616"/>
    </ligand>
</feature>
<dbReference type="SMART" id="SM00562">
    <property type="entry name" value="NDK"/>
    <property type="match status" value="1"/>
</dbReference>
<comment type="caution">
    <text evidence="17">The sequence shown here is derived from an EMBL/GenBank/DDBJ whole genome shotgun (WGS) entry which is preliminary data.</text>
</comment>
<comment type="catalytic activity">
    <reaction evidence="13">
        <text>a 2'-deoxyribonucleoside 5'-diphosphate + ATP = a 2'-deoxyribonucleoside 5'-triphosphate + ADP</text>
        <dbReference type="Rhea" id="RHEA:44640"/>
        <dbReference type="ChEBI" id="CHEBI:30616"/>
        <dbReference type="ChEBI" id="CHEBI:61560"/>
        <dbReference type="ChEBI" id="CHEBI:73316"/>
        <dbReference type="ChEBI" id="CHEBI:456216"/>
        <dbReference type="EC" id="2.7.4.6"/>
    </reaction>
</comment>
<gene>
    <name evidence="13" type="primary">ndk</name>
    <name evidence="17" type="ORF">B1R32_101258</name>
</gene>
<feature type="active site" description="Pros-phosphohistidine intermediate" evidence="13 14">
    <location>
        <position position="115"/>
    </location>
</feature>
<comment type="subunit">
    <text evidence="13">Homotetramer.</text>
</comment>
<feature type="binding site" evidence="13 14">
    <location>
        <position position="102"/>
    </location>
    <ligand>
        <name>ATP</name>
        <dbReference type="ChEBI" id="CHEBI:30616"/>
    </ligand>
</feature>
<evidence type="ECO:0000313" key="18">
    <source>
        <dbReference type="Proteomes" id="UP000237684"/>
    </source>
</evidence>